<dbReference type="Proteomes" id="UP000004217">
    <property type="component" value="Unassembled WGS sequence"/>
</dbReference>
<evidence type="ECO:0000313" key="2">
    <source>
        <dbReference type="Proteomes" id="UP000004217"/>
    </source>
</evidence>
<gene>
    <name evidence="1" type="ORF">SZN_09236</name>
</gene>
<dbReference type="OrthoDB" id="3690786at2"/>
<dbReference type="AlphaFoldDB" id="G2G8M9"/>
<comment type="caution">
    <text evidence="1">The sequence shown here is derived from an EMBL/GenBank/DDBJ whole genome shotgun (WGS) entry which is preliminary data.</text>
</comment>
<dbReference type="EMBL" id="AGBF01000019">
    <property type="protein sequence ID" value="EGX60094.1"/>
    <property type="molecule type" value="Genomic_DNA"/>
</dbReference>
<keyword evidence="2" id="KW-1185">Reference proteome</keyword>
<dbReference type="RefSeq" id="WP_007493587.1">
    <property type="nucleotide sequence ID" value="NZ_AGBF01000019.1"/>
</dbReference>
<evidence type="ECO:0000313" key="1">
    <source>
        <dbReference type="EMBL" id="EGX60094.1"/>
    </source>
</evidence>
<dbReference type="PATRIC" id="fig|700597.3.peg.1801"/>
<name>G2G8M9_9ACTN</name>
<proteinExistence type="predicted"/>
<reference evidence="1 2" key="1">
    <citation type="submission" date="2011-08" db="EMBL/GenBank/DDBJ databases">
        <authorList>
            <person name="Lin Y."/>
            <person name="Hao X."/>
            <person name="Johnstone L."/>
            <person name="Miller S.J."/>
            <person name="Wei G."/>
            <person name="Rensing C."/>
        </authorList>
    </citation>
    <scope>NUCLEOTIDE SEQUENCE [LARGE SCALE GENOMIC DNA]</scope>
    <source>
        <strain evidence="1 2">K42</strain>
    </source>
</reference>
<accession>G2G8M9</accession>
<organism evidence="1 2">
    <name type="scientific">Streptomyces zinciresistens K42</name>
    <dbReference type="NCBI Taxonomy" id="700597"/>
    <lineage>
        <taxon>Bacteria</taxon>
        <taxon>Bacillati</taxon>
        <taxon>Actinomycetota</taxon>
        <taxon>Actinomycetes</taxon>
        <taxon>Kitasatosporales</taxon>
        <taxon>Streptomycetaceae</taxon>
        <taxon>Streptomyces</taxon>
    </lineage>
</organism>
<protein>
    <submittedName>
        <fullName evidence="1">Uncharacterized protein</fullName>
    </submittedName>
</protein>
<sequence length="154" mass="16197">MATSAVPGVIAELLSILRTPAIPDVDVIDGPPTDDVNTQDLICIGWTPDGDQAAELQQNFNAAGARTRDETIAITGTVDVWSGDSDFAAARGRVFALLGEIEQRIRATGPNPEAPTLNGAVLWAHLTSGALRQSYTDQGARAALSFTVSCHARI</sequence>